<dbReference type="CDD" id="cd06090">
    <property type="entry name" value="KOW_RPL27"/>
    <property type="match status" value="1"/>
</dbReference>
<dbReference type="PANTHER" id="PTHR42973:SF13">
    <property type="entry name" value="FAD-BINDING PCMH-TYPE DOMAIN-CONTAINING PROTEIN"/>
    <property type="match status" value="1"/>
</dbReference>
<dbReference type="InParanoid" id="J4H132"/>
<evidence type="ECO:0000259" key="8">
    <source>
        <dbReference type="PROSITE" id="PS51387"/>
    </source>
</evidence>
<dbReference type="OrthoDB" id="2151789at2759"/>
<comment type="similarity">
    <text evidence="2">Belongs to the eukaryotic ribosomal protein eL27 family.</text>
</comment>
<keyword evidence="5" id="KW-0689">Ribosomal protein</keyword>
<evidence type="ECO:0000256" key="2">
    <source>
        <dbReference type="ARBA" id="ARBA00009124"/>
    </source>
</evidence>
<dbReference type="HOGENOM" id="CLU_018354_1_0_1"/>
<gene>
    <name evidence="9" type="ORF">FIBRA_01382</name>
</gene>
<evidence type="ECO:0000313" key="10">
    <source>
        <dbReference type="Proteomes" id="UP000006352"/>
    </source>
</evidence>
<dbReference type="GO" id="GO:0006412">
    <property type="term" value="P:translation"/>
    <property type="evidence" value="ECO:0007669"/>
    <property type="project" value="InterPro"/>
</dbReference>
<feature type="domain" description="FAD-binding PCMH-type" evidence="8">
    <location>
        <begin position="93"/>
        <end position="282"/>
    </location>
</feature>
<evidence type="ECO:0000256" key="6">
    <source>
        <dbReference type="ARBA" id="ARBA00023002"/>
    </source>
</evidence>
<dbReference type="PANTHER" id="PTHR42973">
    <property type="entry name" value="BINDING OXIDOREDUCTASE, PUTATIVE (AFU_ORTHOLOGUE AFUA_1G17690)-RELATED"/>
    <property type="match status" value="1"/>
</dbReference>
<evidence type="ECO:0000256" key="7">
    <source>
        <dbReference type="ARBA" id="ARBA00023274"/>
    </source>
</evidence>
<dbReference type="Gene3D" id="3.40.462.20">
    <property type="match status" value="1"/>
</dbReference>
<evidence type="ECO:0000256" key="5">
    <source>
        <dbReference type="ARBA" id="ARBA00022980"/>
    </source>
</evidence>
<name>J4H132_9APHY</name>
<keyword evidence="6" id="KW-0560">Oxidoreductase</keyword>
<reference evidence="9 10" key="1">
    <citation type="journal article" date="2012" name="Appl. Environ. Microbiol.">
        <title>Short-read sequencing for genomic analysis of the brown rot fungus Fibroporia radiculosa.</title>
        <authorList>
            <person name="Tang J.D."/>
            <person name="Perkins A.D."/>
            <person name="Sonstegard T.S."/>
            <person name="Schroeder S.G."/>
            <person name="Burgess S.C."/>
            <person name="Diehl S.V."/>
        </authorList>
    </citation>
    <scope>NUCLEOTIDE SEQUENCE [LARGE SCALE GENOMIC DNA]</scope>
    <source>
        <strain evidence="9 10">TFFH 294</strain>
    </source>
</reference>
<dbReference type="InterPro" id="IPR036318">
    <property type="entry name" value="FAD-bd_PCMH-like_sf"/>
</dbReference>
<dbReference type="Gene3D" id="2.30.30.770">
    <property type="match status" value="1"/>
</dbReference>
<dbReference type="Pfam" id="PF08031">
    <property type="entry name" value="BBE"/>
    <property type="match status" value="1"/>
</dbReference>
<dbReference type="GO" id="GO:1990904">
    <property type="term" value="C:ribonucleoprotein complex"/>
    <property type="evidence" value="ECO:0007669"/>
    <property type="project" value="UniProtKB-KW"/>
</dbReference>
<dbReference type="Gene3D" id="3.30.465.10">
    <property type="match status" value="2"/>
</dbReference>
<dbReference type="InterPro" id="IPR008991">
    <property type="entry name" value="Translation_prot_SH3-like_sf"/>
</dbReference>
<sequence length="527" mass="57543">MPRVYKPGKVAIILQGRQAGKKVVVIKQQDEGTKERPYPHAIVAGIERYPLKVTKRMGSKKVAKRSKIKPFIKVVNYSHLFPTRYALELEGLKGTVAADTFKEPSQREDSKKQIKKLLEDRYTGGKNKWFFQPLRVKGGGHASNPGFSSTTGVQIAMARFNGVTYDSTTQTAEIGTGLIWDDVYAALEPFGVNVVGGRVTGVGVAGFTLGGGFSFLTNQYGLTIDSMVSYDLVLPNGTATTVTASSNPDLFWALKGGFNNFASQKFDKSGIVTQFTLKAYPQGEGGIILTSEIDQVETATANFYANVTDPKASIISTFNYDLGLTIAEINIFYDAPAQPDGIFDEFLAIPALLQDISTRSFLSLVLSAPSNVTTGLRGYFDTVSLYEITPSIMEAIVNETEFWSSNLALEVPGLFVSYDVEPFLPNAFSYGSDSAWPPTRTQTVLPLNIYYGWGLEASDSLINQVMQESASYLAQLAGVASAALYPNYAIYDTPLANMYGDNVAMLQEIKTQYDPDNVMNLAGGWKF</sequence>
<evidence type="ECO:0000256" key="3">
    <source>
        <dbReference type="ARBA" id="ARBA00022630"/>
    </source>
</evidence>
<dbReference type="RefSeq" id="XP_012178647.1">
    <property type="nucleotide sequence ID" value="XM_012323257.1"/>
</dbReference>
<dbReference type="GO" id="GO:0071949">
    <property type="term" value="F:FAD binding"/>
    <property type="evidence" value="ECO:0007669"/>
    <property type="project" value="InterPro"/>
</dbReference>
<dbReference type="GeneID" id="24094275"/>
<protein>
    <recommendedName>
        <fullName evidence="8">FAD-binding PCMH-type domain-containing protein</fullName>
    </recommendedName>
</protein>
<dbReference type="AlphaFoldDB" id="J4H132"/>
<keyword evidence="7" id="KW-0687">Ribonucleoprotein</keyword>
<dbReference type="Proteomes" id="UP000006352">
    <property type="component" value="Unassembled WGS sequence"/>
</dbReference>
<dbReference type="InterPro" id="IPR038655">
    <property type="entry name" value="Ribosomal_eL27_sf"/>
</dbReference>
<proteinExistence type="inferred from homology"/>
<dbReference type="SUPFAM" id="SSF56176">
    <property type="entry name" value="FAD-binding/transporter-associated domain-like"/>
    <property type="match status" value="1"/>
</dbReference>
<dbReference type="InterPro" id="IPR016169">
    <property type="entry name" value="FAD-bd_PCMH_sub2"/>
</dbReference>
<dbReference type="FunFam" id="2.30.30.770:FF:000001">
    <property type="entry name" value="60S ribosomal protein L27"/>
    <property type="match status" value="1"/>
</dbReference>
<dbReference type="InterPro" id="IPR001141">
    <property type="entry name" value="Ribosomal_eL27"/>
</dbReference>
<keyword evidence="4" id="KW-0274">FAD</keyword>
<dbReference type="GO" id="GO:0005840">
    <property type="term" value="C:ribosome"/>
    <property type="evidence" value="ECO:0007669"/>
    <property type="project" value="UniProtKB-KW"/>
</dbReference>
<comment type="similarity">
    <text evidence="1">Belongs to the oxygen-dependent FAD-linked oxidoreductase family.</text>
</comment>
<dbReference type="GO" id="GO:0003735">
    <property type="term" value="F:structural constituent of ribosome"/>
    <property type="evidence" value="ECO:0007669"/>
    <property type="project" value="InterPro"/>
</dbReference>
<dbReference type="Pfam" id="PF01777">
    <property type="entry name" value="Ribosomal_L27e"/>
    <property type="match status" value="1"/>
</dbReference>
<dbReference type="GO" id="GO:0016491">
    <property type="term" value="F:oxidoreductase activity"/>
    <property type="evidence" value="ECO:0007669"/>
    <property type="project" value="UniProtKB-KW"/>
</dbReference>
<dbReference type="InterPro" id="IPR016166">
    <property type="entry name" value="FAD-bd_PCMH"/>
</dbReference>
<dbReference type="EMBL" id="HE796930">
    <property type="protein sequence ID" value="CCL99364.1"/>
    <property type="molecule type" value="Genomic_DNA"/>
</dbReference>
<dbReference type="STRING" id="599839.J4H132"/>
<keyword evidence="10" id="KW-1185">Reference proteome</keyword>
<evidence type="ECO:0000256" key="1">
    <source>
        <dbReference type="ARBA" id="ARBA00005466"/>
    </source>
</evidence>
<dbReference type="SUPFAM" id="SSF50104">
    <property type="entry name" value="Translation proteins SH3-like domain"/>
    <property type="match status" value="1"/>
</dbReference>
<dbReference type="InterPro" id="IPR041991">
    <property type="entry name" value="Ribosomal_eL27_KOW"/>
</dbReference>
<dbReference type="PROSITE" id="PS51387">
    <property type="entry name" value="FAD_PCMH"/>
    <property type="match status" value="1"/>
</dbReference>
<accession>J4H132</accession>
<evidence type="ECO:0000313" key="9">
    <source>
        <dbReference type="EMBL" id="CCL99364.1"/>
    </source>
</evidence>
<organism evidence="9 10">
    <name type="scientific">Fibroporia radiculosa</name>
    <dbReference type="NCBI Taxonomy" id="599839"/>
    <lineage>
        <taxon>Eukaryota</taxon>
        <taxon>Fungi</taxon>
        <taxon>Dikarya</taxon>
        <taxon>Basidiomycota</taxon>
        <taxon>Agaricomycotina</taxon>
        <taxon>Agaricomycetes</taxon>
        <taxon>Polyporales</taxon>
        <taxon>Fibroporiaceae</taxon>
        <taxon>Fibroporia</taxon>
    </lineage>
</organism>
<keyword evidence="3" id="KW-0285">Flavoprotein</keyword>
<dbReference type="InterPro" id="IPR012951">
    <property type="entry name" value="BBE"/>
</dbReference>
<dbReference type="InterPro" id="IPR050416">
    <property type="entry name" value="FAD-linked_Oxidoreductase"/>
</dbReference>
<evidence type="ECO:0000256" key="4">
    <source>
        <dbReference type="ARBA" id="ARBA00022827"/>
    </source>
</evidence>